<sequence>MEVVMDAAPPPAIAVCVAHAAQTYAVDPDSLWTFIRGRKGQSAQYARSADGSLELGLARVPMNVAMLATSNGYSLAQVMSDDCLNVGLAGLMMAQGGTLERDRAAAGDCMASAAARYELPLAIFRAVVDQEGGWLGLKKANKNGSFDYGPAQINSVHLEELARYGVSEKQLMWDRCVNLHVSAYRLRSEINRAGDVWRGVGNYHSRTPSLSRAYAERVRRRLVAGQGGAK</sequence>
<dbReference type="CDD" id="cd13400">
    <property type="entry name" value="LT_IagB-like"/>
    <property type="match status" value="1"/>
</dbReference>
<dbReference type="AlphaFoldDB" id="A0AAW4RUS1"/>
<evidence type="ECO:0000313" key="3">
    <source>
        <dbReference type="Proteomes" id="UP000825388"/>
    </source>
</evidence>
<proteinExistence type="predicted"/>
<dbReference type="InterPro" id="IPR023346">
    <property type="entry name" value="Lysozyme-like_dom_sf"/>
</dbReference>
<accession>A0AAW4RUS1</accession>
<evidence type="ECO:0000259" key="1">
    <source>
        <dbReference type="Pfam" id="PF01464"/>
    </source>
</evidence>
<organism evidence="2 3">
    <name type="scientific">Xanthomonas citri pv. sesbaniae</name>
    <dbReference type="NCBI Taxonomy" id="473425"/>
    <lineage>
        <taxon>Bacteria</taxon>
        <taxon>Pseudomonadati</taxon>
        <taxon>Pseudomonadota</taxon>
        <taxon>Gammaproteobacteria</taxon>
        <taxon>Lysobacterales</taxon>
        <taxon>Lysobacteraceae</taxon>
        <taxon>Xanthomonas</taxon>
    </lineage>
</organism>
<name>A0AAW4RUS1_XANCI</name>
<dbReference type="EMBL" id="LOKL01000153">
    <property type="protein sequence ID" value="MBZ3926168.1"/>
    <property type="molecule type" value="Genomic_DNA"/>
</dbReference>
<gene>
    <name evidence="2" type="ORF">Xseb_19070</name>
</gene>
<dbReference type="InterPro" id="IPR008258">
    <property type="entry name" value="Transglycosylase_SLT_dom_1"/>
</dbReference>
<dbReference type="Proteomes" id="UP000825388">
    <property type="component" value="Unassembled WGS sequence"/>
</dbReference>
<comment type="caution">
    <text evidence="2">The sequence shown here is derived from an EMBL/GenBank/DDBJ whole genome shotgun (WGS) entry which is preliminary data.</text>
</comment>
<reference evidence="2" key="1">
    <citation type="submission" date="2015-12" db="EMBL/GenBank/DDBJ databases">
        <authorList>
            <person name="Bansal K."/>
            <person name="Midha S."/>
            <person name="Patil P.B."/>
        </authorList>
    </citation>
    <scope>NUCLEOTIDE SEQUENCE</scope>
    <source>
        <strain evidence="2">LMG867</strain>
    </source>
</reference>
<dbReference type="SUPFAM" id="SSF53955">
    <property type="entry name" value="Lysozyme-like"/>
    <property type="match status" value="1"/>
</dbReference>
<protein>
    <recommendedName>
        <fullName evidence="1">Transglycosylase SLT domain-containing protein</fullName>
    </recommendedName>
</protein>
<dbReference type="Gene3D" id="1.10.530.10">
    <property type="match status" value="1"/>
</dbReference>
<feature type="domain" description="Transglycosylase SLT" evidence="1">
    <location>
        <begin position="109"/>
        <end position="205"/>
    </location>
</feature>
<evidence type="ECO:0000313" key="2">
    <source>
        <dbReference type="EMBL" id="MBZ3926168.1"/>
    </source>
</evidence>
<dbReference type="Pfam" id="PF01464">
    <property type="entry name" value="SLT"/>
    <property type="match status" value="1"/>
</dbReference>